<protein>
    <submittedName>
        <fullName evidence="3">Phosphotransferase</fullName>
    </submittedName>
</protein>
<feature type="domain" description="Aminoglycoside phosphotransferase" evidence="2">
    <location>
        <begin position="26"/>
        <end position="105"/>
    </location>
</feature>
<dbReference type="SUPFAM" id="SSF56112">
    <property type="entry name" value="Protein kinase-like (PK-like)"/>
    <property type="match status" value="1"/>
</dbReference>
<reference evidence="3 4" key="1">
    <citation type="submission" date="2020-02" db="EMBL/GenBank/DDBJ databases">
        <title>Acidophilic actinobacteria isolated from forest soil.</title>
        <authorList>
            <person name="Golinska P."/>
        </authorList>
    </citation>
    <scope>NUCLEOTIDE SEQUENCE [LARGE SCALE GENOMIC DNA]</scope>
    <source>
        <strain evidence="3 4">NL8</strain>
    </source>
</reference>
<evidence type="ECO:0000313" key="3">
    <source>
        <dbReference type="EMBL" id="MBS2550130.1"/>
    </source>
</evidence>
<keyword evidence="4" id="KW-1185">Reference proteome</keyword>
<proteinExistence type="predicted"/>
<evidence type="ECO:0000259" key="2">
    <source>
        <dbReference type="Pfam" id="PF01636"/>
    </source>
</evidence>
<evidence type="ECO:0000256" key="1">
    <source>
        <dbReference type="SAM" id="MobiDB-lite"/>
    </source>
</evidence>
<dbReference type="EMBL" id="JAAFYZ010000092">
    <property type="protein sequence ID" value="MBS2550130.1"/>
    <property type="molecule type" value="Genomic_DNA"/>
</dbReference>
<organism evidence="3 4">
    <name type="scientific">Catenulispora pinistramenti</name>
    <dbReference type="NCBI Taxonomy" id="2705254"/>
    <lineage>
        <taxon>Bacteria</taxon>
        <taxon>Bacillati</taxon>
        <taxon>Actinomycetota</taxon>
        <taxon>Actinomycetes</taxon>
        <taxon>Catenulisporales</taxon>
        <taxon>Catenulisporaceae</taxon>
        <taxon>Catenulispora</taxon>
    </lineage>
</organism>
<comment type="caution">
    <text evidence="3">The sequence shown here is derived from an EMBL/GenBank/DDBJ whole genome shotgun (WGS) entry which is preliminary data.</text>
</comment>
<accession>A0ABS5KVP2</accession>
<dbReference type="RefSeq" id="WP_212012317.1">
    <property type="nucleotide sequence ID" value="NZ_JAAFYZ010000092.1"/>
</dbReference>
<name>A0ABS5KVP2_9ACTN</name>
<dbReference type="Pfam" id="PF01636">
    <property type="entry name" value="APH"/>
    <property type="match status" value="1"/>
</dbReference>
<feature type="region of interest" description="Disordered" evidence="1">
    <location>
        <begin position="95"/>
        <end position="131"/>
    </location>
</feature>
<dbReference type="InterPro" id="IPR011009">
    <property type="entry name" value="Kinase-like_dom_sf"/>
</dbReference>
<sequence>MADDTLTGLTREQAAAILMDALPGVRENAITQLPKLLGGAGPNGVLGLPYLVMSELPGTTVAAISGAMPDAELADVYRQMGALLARVHAIGEDAYGIPDHGHHRSPAVRRSQYDGDAEPGLAELSGHDRRS</sequence>
<gene>
    <name evidence="3" type="ORF">KGQ19_25005</name>
</gene>
<evidence type="ECO:0000313" key="4">
    <source>
        <dbReference type="Proteomes" id="UP000730482"/>
    </source>
</evidence>
<dbReference type="InterPro" id="IPR002575">
    <property type="entry name" value="Aminoglycoside_PTrfase"/>
</dbReference>
<dbReference type="Proteomes" id="UP000730482">
    <property type="component" value="Unassembled WGS sequence"/>
</dbReference>